<proteinExistence type="predicted"/>
<evidence type="ECO:0000313" key="1">
    <source>
        <dbReference type="EMBL" id="MFD1886047.1"/>
    </source>
</evidence>
<sequence length="123" mass="14065">MLDAMITSLQPKLERQQLLPATVWEQLDESAYLDYRDGADFDTAWIEAYQKLRREGLTPAEQDQLQEWSRLAFDETIKASGSGDLAAYVSDDIDLIFSAHMLGLNDDFVNWLARCYDEGRLPS</sequence>
<dbReference type="RefSeq" id="WP_347324967.1">
    <property type="nucleotide sequence ID" value="NZ_JBCGUH010000004.1"/>
</dbReference>
<dbReference type="Proteomes" id="UP001597233">
    <property type="component" value="Unassembled WGS sequence"/>
</dbReference>
<accession>A0ABW4RI78</accession>
<reference evidence="2" key="1">
    <citation type="journal article" date="2019" name="Int. J. Syst. Evol. Microbiol.">
        <title>The Global Catalogue of Microorganisms (GCM) 10K type strain sequencing project: providing services to taxonomists for standard genome sequencing and annotation.</title>
        <authorList>
            <consortium name="The Broad Institute Genomics Platform"/>
            <consortium name="The Broad Institute Genome Sequencing Center for Infectious Disease"/>
            <person name="Wu L."/>
            <person name="Ma J."/>
        </authorList>
    </citation>
    <scope>NUCLEOTIDE SEQUENCE [LARGE SCALE GENOMIC DNA]</scope>
    <source>
        <strain evidence="2">CCUG 54950</strain>
    </source>
</reference>
<gene>
    <name evidence="1" type="ORF">ACFSC9_10975</name>
</gene>
<protein>
    <submittedName>
        <fullName evidence="1">Uncharacterized protein</fullName>
    </submittedName>
</protein>
<organism evidence="1 2">
    <name type="scientific">Paenibacillus wenxiniae</name>
    <dbReference type="NCBI Taxonomy" id="1636843"/>
    <lineage>
        <taxon>Bacteria</taxon>
        <taxon>Bacillati</taxon>
        <taxon>Bacillota</taxon>
        <taxon>Bacilli</taxon>
        <taxon>Bacillales</taxon>
        <taxon>Paenibacillaceae</taxon>
        <taxon>Paenibacillus</taxon>
    </lineage>
</organism>
<keyword evidence="2" id="KW-1185">Reference proteome</keyword>
<dbReference type="EMBL" id="JBHUEH010000014">
    <property type="protein sequence ID" value="MFD1886047.1"/>
    <property type="molecule type" value="Genomic_DNA"/>
</dbReference>
<comment type="caution">
    <text evidence="1">The sequence shown here is derived from an EMBL/GenBank/DDBJ whole genome shotgun (WGS) entry which is preliminary data.</text>
</comment>
<name>A0ABW4RI78_9BACL</name>
<evidence type="ECO:0000313" key="2">
    <source>
        <dbReference type="Proteomes" id="UP001597233"/>
    </source>
</evidence>